<dbReference type="EMBL" id="CAJMWT010001383">
    <property type="protein sequence ID" value="CAE6397354.1"/>
    <property type="molecule type" value="Genomic_DNA"/>
</dbReference>
<accession>A0A8H2WNI9</accession>
<protein>
    <submittedName>
        <fullName evidence="1">Uncharacterized protein</fullName>
    </submittedName>
</protein>
<dbReference type="Proteomes" id="UP000663843">
    <property type="component" value="Unassembled WGS sequence"/>
</dbReference>
<evidence type="ECO:0000313" key="1">
    <source>
        <dbReference type="EMBL" id="CAE6397354.1"/>
    </source>
</evidence>
<organism evidence="1 2">
    <name type="scientific">Rhizoctonia solani</name>
    <dbReference type="NCBI Taxonomy" id="456999"/>
    <lineage>
        <taxon>Eukaryota</taxon>
        <taxon>Fungi</taxon>
        <taxon>Dikarya</taxon>
        <taxon>Basidiomycota</taxon>
        <taxon>Agaricomycotina</taxon>
        <taxon>Agaricomycetes</taxon>
        <taxon>Cantharellales</taxon>
        <taxon>Ceratobasidiaceae</taxon>
        <taxon>Rhizoctonia</taxon>
    </lineage>
</organism>
<dbReference type="AlphaFoldDB" id="A0A8H2WNI9"/>
<name>A0A8H2WNI9_9AGAM</name>
<proteinExistence type="predicted"/>
<comment type="caution">
    <text evidence="1">The sequence shown here is derived from an EMBL/GenBank/DDBJ whole genome shotgun (WGS) entry which is preliminary data.</text>
</comment>
<evidence type="ECO:0000313" key="2">
    <source>
        <dbReference type="Proteomes" id="UP000663843"/>
    </source>
</evidence>
<reference evidence="1" key="1">
    <citation type="submission" date="2021-01" db="EMBL/GenBank/DDBJ databases">
        <authorList>
            <person name="Kaushik A."/>
        </authorList>
    </citation>
    <scope>NUCLEOTIDE SEQUENCE</scope>
    <source>
        <strain evidence="1">AG2-2IIIB</strain>
    </source>
</reference>
<gene>
    <name evidence="1" type="ORF">RDB_LOCUS34317</name>
</gene>
<sequence>MTTTIPSLILPPEIILIIAECLGHDVKSISNLYKVNKSTRQILCSRLYQSVHLRSVNGIVSLCHILTNSRPDELKNIRSLQIGLNHSAAYKIQSNLICLLRSALEAMPHLSSLSLVITSGALDNLVELLDPPFQLTEFVHCGELSPPLARFLEKQPSIVKLGWHSIFLEEKRDYLFTLLDGGEKLLPVLTELAGPMPLLSALIPRRPITKIQVMYHILSFLRFENSIAGFLRPMGCLSSVCITEYRPTWQSFTALISKLEATCVRNTLKELHIIEAFTVRFIVDN</sequence>